<dbReference type="Proteomes" id="UP000006727">
    <property type="component" value="Chromosome 15"/>
</dbReference>
<sequence>MHHEAAEDFFCNKNFYNVAVVVSAKLLRIHNSTLPSLRPQPMIEITTVKPRIHSKFDCNCPHSKTENTIAISEVQIAIHTDR</sequence>
<dbReference type="AlphaFoldDB" id="A0A2K1JCV2"/>
<dbReference type="InParanoid" id="A0A2K1JCV2"/>
<evidence type="ECO:0000313" key="1">
    <source>
        <dbReference type="EMBL" id="PNR39354.1"/>
    </source>
</evidence>
<reference evidence="1 3" key="1">
    <citation type="journal article" date="2008" name="Science">
        <title>The Physcomitrella genome reveals evolutionary insights into the conquest of land by plants.</title>
        <authorList>
            <person name="Rensing S."/>
            <person name="Lang D."/>
            <person name="Zimmer A."/>
            <person name="Terry A."/>
            <person name="Salamov A."/>
            <person name="Shapiro H."/>
            <person name="Nishiyama T."/>
            <person name="Perroud P.-F."/>
            <person name="Lindquist E."/>
            <person name="Kamisugi Y."/>
            <person name="Tanahashi T."/>
            <person name="Sakakibara K."/>
            <person name="Fujita T."/>
            <person name="Oishi K."/>
            <person name="Shin-I T."/>
            <person name="Kuroki Y."/>
            <person name="Toyoda A."/>
            <person name="Suzuki Y."/>
            <person name="Hashimoto A."/>
            <person name="Yamaguchi K."/>
            <person name="Sugano A."/>
            <person name="Kohara Y."/>
            <person name="Fujiyama A."/>
            <person name="Anterola A."/>
            <person name="Aoki S."/>
            <person name="Ashton N."/>
            <person name="Barbazuk W.B."/>
            <person name="Barker E."/>
            <person name="Bennetzen J."/>
            <person name="Bezanilla M."/>
            <person name="Blankenship R."/>
            <person name="Cho S.H."/>
            <person name="Dutcher S."/>
            <person name="Estelle M."/>
            <person name="Fawcett J.A."/>
            <person name="Gundlach H."/>
            <person name="Hanada K."/>
            <person name="Heyl A."/>
            <person name="Hicks K.A."/>
            <person name="Hugh J."/>
            <person name="Lohr M."/>
            <person name="Mayer K."/>
            <person name="Melkozernov A."/>
            <person name="Murata T."/>
            <person name="Nelson D."/>
            <person name="Pils B."/>
            <person name="Prigge M."/>
            <person name="Reiss B."/>
            <person name="Renner T."/>
            <person name="Rombauts S."/>
            <person name="Rushton P."/>
            <person name="Sanderfoot A."/>
            <person name="Schween G."/>
            <person name="Shiu S.-H."/>
            <person name="Stueber K."/>
            <person name="Theodoulou F.L."/>
            <person name="Tu H."/>
            <person name="Van de Peer Y."/>
            <person name="Verrier P.J."/>
            <person name="Waters E."/>
            <person name="Wood A."/>
            <person name="Yang L."/>
            <person name="Cove D."/>
            <person name="Cuming A."/>
            <person name="Hasebe M."/>
            <person name="Lucas S."/>
            <person name="Mishler D.B."/>
            <person name="Reski R."/>
            <person name="Grigoriev I."/>
            <person name="Quatrano R.S."/>
            <person name="Boore J.L."/>
        </authorList>
    </citation>
    <scope>NUCLEOTIDE SEQUENCE [LARGE SCALE GENOMIC DNA]</scope>
    <source>
        <strain evidence="2 3">cv. Gransden 2004</strain>
    </source>
</reference>
<dbReference type="EMBL" id="ABEU02000015">
    <property type="protein sequence ID" value="PNR39354.1"/>
    <property type="molecule type" value="Genomic_DNA"/>
</dbReference>
<evidence type="ECO:0000313" key="2">
    <source>
        <dbReference type="EnsemblPlants" id="PAC:32929349.CDS.1"/>
    </source>
</evidence>
<organism evidence="1">
    <name type="scientific">Physcomitrium patens</name>
    <name type="common">Spreading-leaved earth moss</name>
    <name type="synonym">Physcomitrella patens</name>
    <dbReference type="NCBI Taxonomy" id="3218"/>
    <lineage>
        <taxon>Eukaryota</taxon>
        <taxon>Viridiplantae</taxon>
        <taxon>Streptophyta</taxon>
        <taxon>Embryophyta</taxon>
        <taxon>Bryophyta</taxon>
        <taxon>Bryophytina</taxon>
        <taxon>Bryopsida</taxon>
        <taxon>Funariidae</taxon>
        <taxon>Funariales</taxon>
        <taxon>Funariaceae</taxon>
        <taxon>Physcomitrium</taxon>
    </lineage>
</organism>
<reference evidence="1 3" key="2">
    <citation type="journal article" date="2018" name="Plant J.">
        <title>The Physcomitrella patens chromosome-scale assembly reveals moss genome structure and evolution.</title>
        <authorList>
            <person name="Lang D."/>
            <person name="Ullrich K.K."/>
            <person name="Murat F."/>
            <person name="Fuchs J."/>
            <person name="Jenkins J."/>
            <person name="Haas F.B."/>
            <person name="Piednoel M."/>
            <person name="Gundlach H."/>
            <person name="Van Bel M."/>
            <person name="Meyberg R."/>
            <person name="Vives C."/>
            <person name="Morata J."/>
            <person name="Symeonidi A."/>
            <person name="Hiss M."/>
            <person name="Muchero W."/>
            <person name="Kamisugi Y."/>
            <person name="Saleh O."/>
            <person name="Blanc G."/>
            <person name="Decker E.L."/>
            <person name="van Gessel N."/>
            <person name="Grimwood J."/>
            <person name="Hayes R.D."/>
            <person name="Graham S.W."/>
            <person name="Gunter L.E."/>
            <person name="McDaniel S.F."/>
            <person name="Hoernstein S.N.W."/>
            <person name="Larsson A."/>
            <person name="Li F.W."/>
            <person name="Perroud P.F."/>
            <person name="Phillips J."/>
            <person name="Ranjan P."/>
            <person name="Rokshar D.S."/>
            <person name="Rothfels C.J."/>
            <person name="Schneider L."/>
            <person name="Shu S."/>
            <person name="Stevenson D.W."/>
            <person name="Thummler F."/>
            <person name="Tillich M."/>
            <person name="Villarreal Aguilar J.C."/>
            <person name="Widiez T."/>
            <person name="Wong G.K."/>
            <person name="Wymore A."/>
            <person name="Zhang Y."/>
            <person name="Zimmer A.D."/>
            <person name="Quatrano R.S."/>
            <person name="Mayer K.F.X."/>
            <person name="Goodstein D."/>
            <person name="Casacuberta J.M."/>
            <person name="Vandepoele K."/>
            <person name="Reski R."/>
            <person name="Cuming A.C."/>
            <person name="Tuskan G.A."/>
            <person name="Maumus F."/>
            <person name="Salse J."/>
            <person name="Schmutz J."/>
            <person name="Rensing S.A."/>
        </authorList>
    </citation>
    <scope>NUCLEOTIDE SEQUENCE [LARGE SCALE GENOMIC DNA]</scope>
    <source>
        <strain evidence="2 3">cv. Gransden 2004</strain>
    </source>
</reference>
<accession>A0A2K1JCV2</accession>
<proteinExistence type="predicted"/>
<dbReference type="Gramene" id="Pp3c15_11636V3.1">
    <property type="protein sequence ID" value="PAC:32929349.CDS.1"/>
    <property type="gene ID" value="Pp3c15_11636"/>
</dbReference>
<dbReference type="EnsemblPlants" id="Pp3c15_11636V3.1">
    <property type="protein sequence ID" value="PAC:32929349.CDS.1"/>
    <property type="gene ID" value="Pp3c15_11636"/>
</dbReference>
<keyword evidence="3" id="KW-1185">Reference proteome</keyword>
<gene>
    <name evidence="1" type="ORF">PHYPA_019632</name>
</gene>
<evidence type="ECO:0000313" key="3">
    <source>
        <dbReference type="Proteomes" id="UP000006727"/>
    </source>
</evidence>
<reference evidence="2" key="3">
    <citation type="submission" date="2020-12" db="UniProtKB">
        <authorList>
            <consortium name="EnsemblPlants"/>
        </authorList>
    </citation>
    <scope>IDENTIFICATION</scope>
</reference>
<name>A0A2K1JCV2_PHYPA</name>
<protein>
    <submittedName>
        <fullName evidence="1 2">Uncharacterized protein</fullName>
    </submittedName>
</protein>